<dbReference type="InterPro" id="IPR010982">
    <property type="entry name" value="Lambda_DNA-bd_dom_sf"/>
</dbReference>
<keyword evidence="1" id="KW-0805">Transcription regulation</keyword>
<keyword evidence="2" id="KW-0238">DNA-binding</keyword>
<dbReference type="CDD" id="cd01392">
    <property type="entry name" value="HTH_LacI"/>
    <property type="match status" value="1"/>
</dbReference>
<dbReference type="SUPFAM" id="SSF53822">
    <property type="entry name" value="Periplasmic binding protein-like I"/>
    <property type="match status" value="1"/>
</dbReference>
<evidence type="ECO:0000313" key="5">
    <source>
        <dbReference type="EMBL" id="TXC79761.1"/>
    </source>
</evidence>
<name>A0A5C6V5C1_9BURK</name>
<dbReference type="Gene3D" id="1.10.260.40">
    <property type="entry name" value="lambda repressor-like DNA-binding domains"/>
    <property type="match status" value="1"/>
</dbReference>
<dbReference type="PROSITE" id="PS50932">
    <property type="entry name" value="HTH_LACI_2"/>
    <property type="match status" value="1"/>
</dbReference>
<dbReference type="InterPro" id="IPR000843">
    <property type="entry name" value="HTH_LacI"/>
</dbReference>
<dbReference type="EMBL" id="VOQS01000005">
    <property type="protein sequence ID" value="TXC79761.1"/>
    <property type="molecule type" value="Genomic_DNA"/>
</dbReference>
<dbReference type="PANTHER" id="PTHR30146">
    <property type="entry name" value="LACI-RELATED TRANSCRIPTIONAL REPRESSOR"/>
    <property type="match status" value="1"/>
</dbReference>
<gene>
    <name evidence="5" type="ORF">FRZ40_36095</name>
</gene>
<organism evidence="5 6">
    <name type="scientific">Paraburkholderia azotifigens</name>
    <dbReference type="NCBI Taxonomy" id="2057004"/>
    <lineage>
        <taxon>Bacteria</taxon>
        <taxon>Pseudomonadati</taxon>
        <taxon>Pseudomonadota</taxon>
        <taxon>Betaproteobacteria</taxon>
        <taxon>Burkholderiales</taxon>
        <taxon>Burkholderiaceae</taxon>
        <taxon>Paraburkholderia</taxon>
    </lineage>
</organism>
<proteinExistence type="predicted"/>
<evidence type="ECO:0000313" key="6">
    <source>
        <dbReference type="Proteomes" id="UP000321776"/>
    </source>
</evidence>
<evidence type="ECO:0000256" key="3">
    <source>
        <dbReference type="ARBA" id="ARBA00023163"/>
    </source>
</evidence>
<feature type="domain" description="HTH lacI-type" evidence="4">
    <location>
        <begin position="49"/>
        <end position="103"/>
    </location>
</feature>
<dbReference type="Proteomes" id="UP000321776">
    <property type="component" value="Unassembled WGS sequence"/>
</dbReference>
<reference evidence="5 6" key="1">
    <citation type="journal article" date="2018" name="Int. J. Syst. Evol. Microbiol.">
        <title>Paraburkholderia azotifigens sp. nov., a nitrogen-fixing bacterium isolated from paddy soil.</title>
        <authorList>
            <person name="Choi G.M."/>
            <person name="Im W.T."/>
        </authorList>
    </citation>
    <scope>NUCLEOTIDE SEQUENCE [LARGE SCALE GENOMIC DNA]</scope>
    <source>
        <strain evidence="5 6">NF 2-5-3</strain>
    </source>
</reference>
<dbReference type="CDD" id="cd06267">
    <property type="entry name" value="PBP1_LacI_sugar_binding-like"/>
    <property type="match status" value="1"/>
</dbReference>
<accession>A0A5C6V5C1</accession>
<dbReference type="AlphaFoldDB" id="A0A5C6V5C1"/>
<evidence type="ECO:0000259" key="4">
    <source>
        <dbReference type="PROSITE" id="PS50932"/>
    </source>
</evidence>
<dbReference type="PRINTS" id="PR00036">
    <property type="entry name" value="HTHLACI"/>
</dbReference>
<dbReference type="RefSeq" id="WP_147237379.1">
    <property type="nucleotide sequence ID" value="NZ_VOQS01000005.1"/>
</dbReference>
<protein>
    <submittedName>
        <fullName evidence="5">LacI family transcriptional regulator</fullName>
    </submittedName>
</protein>
<evidence type="ECO:0000256" key="1">
    <source>
        <dbReference type="ARBA" id="ARBA00023015"/>
    </source>
</evidence>
<evidence type="ECO:0000256" key="2">
    <source>
        <dbReference type="ARBA" id="ARBA00023125"/>
    </source>
</evidence>
<dbReference type="SUPFAM" id="SSF47413">
    <property type="entry name" value="lambda repressor-like DNA-binding domains"/>
    <property type="match status" value="1"/>
</dbReference>
<dbReference type="GO" id="GO:0000976">
    <property type="term" value="F:transcription cis-regulatory region binding"/>
    <property type="evidence" value="ECO:0007669"/>
    <property type="project" value="TreeGrafter"/>
</dbReference>
<dbReference type="Pfam" id="PF00356">
    <property type="entry name" value="LacI"/>
    <property type="match status" value="1"/>
</dbReference>
<dbReference type="InterPro" id="IPR028082">
    <property type="entry name" value="Peripla_BP_I"/>
</dbReference>
<comment type="caution">
    <text evidence="5">The sequence shown here is derived from an EMBL/GenBank/DDBJ whole genome shotgun (WGS) entry which is preliminary data.</text>
</comment>
<keyword evidence="3" id="KW-0804">Transcription</keyword>
<dbReference type="InterPro" id="IPR046335">
    <property type="entry name" value="LacI/GalR-like_sensor"/>
</dbReference>
<dbReference type="GO" id="GO:0003700">
    <property type="term" value="F:DNA-binding transcription factor activity"/>
    <property type="evidence" value="ECO:0007669"/>
    <property type="project" value="TreeGrafter"/>
</dbReference>
<sequence>MRKNFGKPLDNRNMVAFNQVKRFTSPQRSNQPSDEFSCEVRVTQRRFIPGLKDVARTAGVSMTTVSRYLNADLVLPPDTAQRVDTAIRQLGYVPNPHARSLGRGRSDTIGLVIPTIANPFFALLAAAVEEAAEAKGLGVLLNATSNNASRELQHVARMRRNQVSGLLFVSAHYHTPELVQALNDTRGLVLIDEDIPGVHSAKVLYDNYRGGWLAGEHFVEHGHRRIAFIGGPSELASTRDRFAGLRDAAAQADAEVTFEMYGAYAAAHGEDAARALLSLGRPPTAVFVSSGEIMIGLLDALHRAGVAVPERLSLIVFDDAGPLHLFDPPLTAIRQPIAELGARAVELMLAASHGDPAETEVRLPVELVKRASVAPPASV</sequence>
<dbReference type="Gene3D" id="3.40.50.2300">
    <property type="match status" value="2"/>
</dbReference>
<dbReference type="PANTHER" id="PTHR30146:SF109">
    <property type="entry name" value="HTH-TYPE TRANSCRIPTIONAL REGULATOR GALS"/>
    <property type="match status" value="1"/>
</dbReference>
<dbReference type="Pfam" id="PF13377">
    <property type="entry name" value="Peripla_BP_3"/>
    <property type="match status" value="1"/>
</dbReference>
<dbReference type="PROSITE" id="PS00356">
    <property type="entry name" value="HTH_LACI_1"/>
    <property type="match status" value="1"/>
</dbReference>
<dbReference type="SMART" id="SM00354">
    <property type="entry name" value="HTH_LACI"/>
    <property type="match status" value="1"/>
</dbReference>